<dbReference type="EMBL" id="MFEH01000001">
    <property type="protein sequence ID" value="OGE74177.1"/>
    <property type="molecule type" value="Genomic_DNA"/>
</dbReference>
<comment type="caution">
    <text evidence="3">The sequence shown here is derived from an EMBL/GenBank/DDBJ whole genome shotgun (WGS) entry which is preliminary data.</text>
</comment>
<evidence type="ECO:0000313" key="4">
    <source>
        <dbReference type="Proteomes" id="UP000177610"/>
    </source>
</evidence>
<protein>
    <submittedName>
        <fullName evidence="3">Uncharacterized protein</fullName>
    </submittedName>
</protein>
<feature type="compositionally biased region" description="Basic and acidic residues" evidence="1">
    <location>
        <begin position="49"/>
        <end position="62"/>
    </location>
</feature>
<keyword evidence="2" id="KW-0812">Transmembrane</keyword>
<feature type="transmembrane region" description="Helical" evidence="2">
    <location>
        <begin position="12"/>
        <end position="32"/>
    </location>
</feature>
<dbReference type="Pfam" id="PF07963">
    <property type="entry name" value="N_methyl"/>
    <property type="match status" value="1"/>
</dbReference>
<organism evidence="3 4">
    <name type="scientific">Candidatus Doudnabacteria bacterium RIFCSPHIGHO2_01_FULL_41_86</name>
    <dbReference type="NCBI Taxonomy" id="1817821"/>
    <lineage>
        <taxon>Bacteria</taxon>
        <taxon>Candidatus Doudnaibacteriota</taxon>
    </lineage>
</organism>
<evidence type="ECO:0000256" key="2">
    <source>
        <dbReference type="SAM" id="Phobius"/>
    </source>
</evidence>
<dbReference type="InterPro" id="IPR012902">
    <property type="entry name" value="N_methyl_site"/>
</dbReference>
<keyword evidence="2" id="KW-1133">Transmembrane helix</keyword>
<accession>A0A1F5N942</accession>
<dbReference type="AlphaFoldDB" id="A0A1F5N942"/>
<sequence length="83" mass="9182">MRNLKEKGFGLIGLLIAIAIIALIVFGGKSFFGRDKNQIEAGNDAVKQAEDAAKSEREHEIEIQNELNSSTDVNYQGVYDKLK</sequence>
<reference evidence="3 4" key="1">
    <citation type="journal article" date="2016" name="Nat. Commun.">
        <title>Thousands of microbial genomes shed light on interconnected biogeochemical processes in an aquifer system.</title>
        <authorList>
            <person name="Anantharaman K."/>
            <person name="Brown C.T."/>
            <person name="Hug L.A."/>
            <person name="Sharon I."/>
            <person name="Castelle C.J."/>
            <person name="Probst A.J."/>
            <person name="Thomas B.C."/>
            <person name="Singh A."/>
            <person name="Wilkins M.J."/>
            <person name="Karaoz U."/>
            <person name="Brodie E.L."/>
            <person name="Williams K.H."/>
            <person name="Hubbard S.S."/>
            <person name="Banfield J.F."/>
        </authorList>
    </citation>
    <scope>NUCLEOTIDE SEQUENCE [LARGE SCALE GENOMIC DNA]</scope>
</reference>
<feature type="region of interest" description="Disordered" evidence="1">
    <location>
        <begin position="49"/>
        <end position="68"/>
    </location>
</feature>
<name>A0A1F5N942_9BACT</name>
<evidence type="ECO:0000256" key="1">
    <source>
        <dbReference type="SAM" id="MobiDB-lite"/>
    </source>
</evidence>
<dbReference type="Proteomes" id="UP000177610">
    <property type="component" value="Unassembled WGS sequence"/>
</dbReference>
<evidence type="ECO:0000313" key="3">
    <source>
        <dbReference type="EMBL" id="OGE74177.1"/>
    </source>
</evidence>
<gene>
    <name evidence="3" type="ORF">A2717_01345</name>
</gene>
<dbReference type="STRING" id="1817821.A2717_01345"/>
<keyword evidence="2" id="KW-0472">Membrane</keyword>
<proteinExistence type="predicted"/>